<comment type="caution">
    <text evidence="1">The sequence shown here is derived from an EMBL/GenBank/DDBJ whole genome shotgun (WGS) entry which is preliminary data.</text>
</comment>
<evidence type="ECO:0000313" key="2">
    <source>
        <dbReference type="Proteomes" id="UP000318422"/>
    </source>
</evidence>
<reference evidence="1 2" key="1">
    <citation type="submission" date="2019-06" db="EMBL/GenBank/DDBJ databases">
        <title>Whole genome shotgun sequence of Zoogloea ramigera NBRC 15342.</title>
        <authorList>
            <person name="Hosoyama A."/>
            <person name="Uohara A."/>
            <person name="Ohji S."/>
            <person name="Ichikawa N."/>
        </authorList>
    </citation>
    <scope>NUCLEOTIDE SEQUENCE [LARGE SCALE GENOMIC DNA]</scope>
    <source>
        <strain evidence="1 2">NBRC 15342</strain>
    </source>
</reference>
<gene>
    <name evidence="1" type="ORF">ZRA01_18150</name>
</gene>
<proteinExistence type="predicted"/>
<evidence type="ECO:0000313" key="1">
    <source>
        <dbReference type="EMBL" id="GEC95742.1"/>
    </source>
</evidence>
<sequence length="210" mass="22036">MAVLAVGALGLGGCAFQGGVNPNHFKYESRVYDGPIRGRALIEMPKAVQDEKFIGKPTSLTGAATNLTLQIGEITREAATLAFGNVFSDGVKVVESASGQMGHVAVVRPRVTQFSYEYNALRNAGFAITPTAVVDLELVLAANSGKPIFTRSFPSGNVEGPTYFLSGSPGDEISKAAHQAVMKVMQDAADATHRELKKEPPAGVKGDSAL</sequence>
<keyword evidence="2" id="KW-1185">Reference proteome</keyword>
<organism evidence="1 2">
    <name type="scientific">Zoogloea ramigera</name>
    <dbReference type="NCBI Taxonomy" id="350"/>
    <lineage>
        <taxon>Bacteria</taxon>
        <taxon>Pseudomonadati</taxon>
        <taxon>Pseudomonadota</taxon>
        <taxon>Betaproteobacteria</taxon>
        <taxon>Rhodocyclales</taxon>
        <taxon>Zoogloeaceae</taxon>
        <taxon>Zoogloea</taxon>
    </lineage>
</organism>
<dbReference type="EMBL" id="BJNV01000026">
    <property type="protein sequence ID" value="GEC95742.1"/>
    <property type="molecule type" value="Genomic_DNA"/>
</dbReference>
<dbReference type="AlphaFoldDB" id="A0A4Y4CUG5"/>
<dbReference type="Proteomes" id="UP000318422">
    <property type="component" value="Unassembled WGS sequence"/>
</dbReference>
<accession>A0A4Y4CUG5</accession>
<name>A0A4Y4CUG5_ZOORA</name>
<protein>
    <submittedName>
        <fullName evidence="1">Uncharacterized protein</fullName>
    </submittedName>
</protein>